<name>A0AC54Z948_ORYAF</name>
<evidence type="ECO:0000313" key="2">
    <source>
        <dbReference type="RefSeq" id="XP_042636451.1"/>
    </source>
</evidence>
<protein>
    <submittedName>
        <fullName evidence="2">C-type lectin domain family 20 member A</fullName>
    </submittedName>
</protein>
<proteinExistence type="predicted"/>
<dbReference type="Proteomes" id="UP000694850">
    <property type="component" value="Unplaced"/>
</dbReference>
<organism evidence="1 2">
    <name type="scientific">Orycteropus afer afer</name>
    <dbReference type="NCBI Taxonomy" id="1230840"/>
    <lineage>
        <taxon>Eukaryota</taxon>
        <taxon>Metazoa</taxon>
        <taxon>Chordata</taxon>
        <taxon>Craniata</taxon>
        <taxon>Vertebrata</taxon>
        <taxon>Euteleostomi</taxon>
        <taxon>Mammalia</taxon>
        <taxon>Eutheria</taxon>
        <taxon>Afrotheria</taxon>
        <taxon>Tubulidentata</taxon>
        <taxon>Orycteropodidae</taxon>
        <taxon>Orycteropus</taxon>
    </lineage>
</organism>
<reference evidence="2" key="1">
    <citation type="submission" date="2025-08" db="UniProtKB">
        <authorList>
            <consortium name="RefSeq"/>
        </authorList>
    </citation>
    <scope>IDENTIFICATION</scope>
</reference>
<gene>
    <name evidence="2" type="primary">CLEC20A</name>
</gene>
<keyword evidence="1" id="KW-1185">Reference proteome</keyword>
<dbReference type="RefSeq" id="XP_042636451.1">
    <property type="nucleotide sequence ID" value="XM_042780517.1"/>
</dbReference>
<evidence type="ECO:0000313" key="1">
    <source>
        <dbReference type="Proteomes" id="UP000694850"/>
    </source>
</evidence>
<sequence>MLAQGLLLSLSITVLQLVSNSEMIFSRVEKPLSWNEALEYCRLHHTDLADLQSINGVSAIMSIYSFLSSTHAWIGLFFNTNINGLSWSSGSAFTSPVWTVLPALQAGICATVYSFTFAPFMGASVCTDQKPFICYFDPAVGHKIFLKTSLSPTTPPKPAKVVQIGQQNFTLFNQVMTWSTALLYCRRHHTDLADLHSVTDSADKEALRSIISEIDAWIGLYFNAASKSLSWSSGLGTSIPSWLQVPQFGTGLCAGLRTYANFAPRVYAVVCSSLQPFICFYDPAIGHRELAELPLLTLTSSSEVTVGMTPRPKPSTDSMDTQPQGMAVPSPSGNPVTLGKTSVPEESAGTPLLTSQSMSSSLVHPTTPAPSPSGPVLPGFLATSQEMTGAPAADLLTLFAVPTLQEDPVTERRPVTPRKTPQEAVAGPSLGFPYGTLATSGMAPRESATSSSEAPGSSLKPENSALGLESQAVPQETTEPWASASLSQATRRETVRSQSGPGTAVTSVGNGSERRDTAATTQAQHLNTYNIPESEAAVAAAESEHPFGILKADFSIPALMDPEDMKDQFLTEIQEVIRLLLGHEQFRLKWVSFEVIRK</sequence>
<accession>A0AC54Z948</accession>